<name>A0A0M3HUD6_ASCLU</name>
<keyword evidence="2" id="KW-1185">Reference proteome</keyword>
<evidence type="ECO:0000313" key="2">
    <source>
        <dbReference type="Proteomes" id="UP000036681"/>
    </source>
</evidence>
<accession>A0A0M3HUD6</accession>
<evidence type="ECO:0000313" key="3">
    <source>
        <dbReference type="WBParaSite" id="ALUE_0000639001-mRNA-1"/>
    </source>
</evidence>
<evidence type="ECO:0000256" key="1">
    <source>
        <dbReference type="SAM" id="MobiDB-lite"/>
    </source>
</evidence>
<feature type="region of interest" description="Disordered" evidence="1">
    <location>
        <begin position="41"/>
        <end position="72"/>
    </location>
</feature>
<reference evidence="3" key="1">
    <citation type="submission" date="2017-02" db="UniProtKB">
        <authorList>
            <consortium name="WormBaseParasite"/>
        </authorList>
    </citation>
    <scope>IDENTIFICATION</scope>
</reference>
<proteinExistence type="predicted"/>
<feature type="compositionally biased region" description="Basic and acidic residues" evidence="1">
    <location>
        <begin position="41"/>
        <end position="53"/>
    </location>
</feature>
<dbReference type="AlphaFoldDB" id="A0A0M3HUD6"/>
<organism evidence="2 3">
    <name type="scientific">Ascaris lumbricoides</name>
    <name type="common">Giant roundworm</name>
    <dbReference type="NCBI Taxonomy" id="6252"/>
    <lineage>
        <taxon>Eukaryota</taxon>
        <taxon>Metazoa</taxon>
        <taxon>Ecdysozoa</taxon>
        <taxon>Nematoda</taxon>
        <taxon>Chromadorea</taxon>
        <taxon>Rhabditida</taxon>
        <taxon>Spirurina</taxon>
        <taxon>Ascaridomorpha</taxon>
        <taxon>Ascaridoidea</taxon>
        <taxon>Ascarididae</taxon>
        <taxon>Ascaris</taxon>
    </lineage>
</organism>
<dbReference type="WBParaSite" id="ALUE_0000639001-mRNA-1">
    <property type="protein sequence ID" value="ALUE_0000639001-mRNA-1"/>
    <property type="gene ID" value="ALUE_0000639001"/>
</dbReference>
<dbReference type="Proteomes" id="UP000036681">
    <property type="component" value="Unplaced"/>
</dbReference>
<protein>
    <submittedName>
        <fullName evidence="3">Small integral membrane protein 8</fullName>
    </submittedName>
</protein>
<sequence>MEVYISAIREYLHSPWKGVALKITVLLCPEGAHKMRLAEEVRQTGQKEGEHASGRKSMNGGERRKPSAAPEPSRIVYRRMRCARMVLVALLGTFVYAKKKLKEQEIIQRTLKDYDWRVRPRGNNMSWPGEQFNLFL</sequence>